<keyword evidence="17" id="KW-1015">Disulfide bond</keyword>
<evidence type="ECO:0000256" key="7">
    <source>
        <dbReference type="ARBA" id="ARBA00017304"/>
    </source>
</evidence>
<dbReference type="PANTHER" id="PTHR11574">
    <property type="entry name" value="KIT LIGAND"/>
    <property type="match status" value="1"/>
</dbReference>
<keyword evidence="8" id="KW-1003">Cell membrane</keyword>
<protein>
    <recommendedName>
        <fullName evidence="7">Kit ligand</fullName>
    </recommendedName>
    <alternativeName>
        <fullName evidence="21">Mast cell growth factor</fullName>
    </alternativeName>
    <alternativeName>
        <fullName evidence="23">Stem cell factor</fullName>
    </alternativeName>
    <alternativeName>
        <fullName evidence="22">c-Kit ligand</fullName>
    </alternativeName>
</protein>
<evidence type="ECO:0000256" key="3">
    <source>
        <dbReference type="ARBA" id="ARBA00004486"/>
    </source>
</evidence>
<evidence type="ECO:0000256" key="5">
    <source>
        <dbReference type="ARBA" id="ARBA00004613"/>
    </source>
</evidence>
<dbReference type="GO" id="GO:0005886">
    <property type="term" value="C:plasma membrane"/>
    <property type="evidence" value="ECO:0007669"/>
    <property type="project" value="UniProtKB-SubCell"/>
</dbReference>
<evidence type="ECO:0000256" key="16">
    <source>
        <dbReference type="ARBA" id="ARBA00023136"/>
    </source>
</evidence>
<evidence type="ECO:0000256" key="13">
    <source>
        <dbReference type="ARBA" id="ARBA00022889"/>
    </source>
</evidence>
<evidence type="ECO:0000313" key="25">
    <source>
        <dbReference type="Ensembl" id="ENSKMAP00000017748.1"/>
    </source>
</evidence>
<dbReference type="Ensembl" id="ENSKMAT00000017996.1">
    <property type="protein sequence ID" value="ENSKMAP00000017748.1"/>
    <property type="gene ID" value="ENSKMAG00000013209.1"/>
</dbReference>
<evidence type="ECO:0000256" key="11">
    <source>
        <dbReference type="ARBA" id="ARBA00022692"/>
    </source>
</evidence>
<sequence>MRKKIFNTTCFLLSLLSNLNLCSEKFGTPITDDVNKLSILKQNIPSDYEIPVSRIPKEVAGTCWVVLNIYPLEQSLQKFANMFGTVSSNKDNIMVFITMLKSLRFTFDHEELETAMQVFRCHYQEESLQSGLYFDYIQDLLHTATQGRSSLSCKPQTCLNRQLTPGTTFSYGSNCSWRLKMKRSAIRPPRLPECFPSPANANIPITALLLQIKRTEVSFSFR</sequence>
<keyword evidence="16" id="KW-0472">Membrane</keyword>
<evidence type="ECO:0000256" key="9">
    <source>
        <dbReference type="ARBA" id="ARBA00022490"/>
    </source>
</evidence>
<evidence type="ECO:0000313" key="26">
    <source>
        <dbReference type="Proteomes" id="UP000264800"/>
    </source>
</evidence>
<keyword evidence="10" id="KW-0964">Secreted</keyword>
<evidence type="ECO:0000256" key="22">
    <source>
        <dbReference type="ARBA" id="ARBA00032898"/>
    </source>
</evidence>
<evidence type="ECO:0000256" key="23">
    <source>
        <dbReference type="ARBA" id="ARBA00033123"/>
    </source>
</evidence>
<evidence type="ECO:0000256" key="10">
    <source>
        <dbReference type="ARBA" id="ARBA00022525"/>
    </source>
</evidence>
<dbReference type="GO" id="GO:0030175">
    <property type="term" value="C:filopodium"/>
    <property type="evidence" value="ECO:0007669"/>
    <property type="project" value="UniProtKB-SubCell"/>
</dbReference>
<evidence type="ECO:0000256" key="18">
    <source>
        <dbReference type="ARBA" id="ARBA00023180"/>
    </source>
</evidence>
<evidence type="ECO:0000256" key="14">
    <source>
        <dbReference type="ARBA" id="ARBA00022989"/>
    </source>
</evidence>
<evidence type="ECO:0000256" key="19">
    <source>
        <dbReference type="ARBA" id="ARBA00023212"/>
    </source>
</evidence>
<comment type="similarity">
    <text evidence="6">Belongs to the SCF family.</text>
</comment>
<name>A0A3Q3ALR5_KRYMA</name>
<dbReference type="SUPFAM" id="SSF47266">
    <property type="entry name" value="4-helical cytokines"/>
    <property type="match status" value="1"/>
</dbReference>
<dbReference type="InterPro" id="IPR003452">
    <property type="entry name" value="SCF"/>
</dbReference>
<accession>A0A3Q3ALR5</accession>
<reference evidence="25" key="1">
    <citation type="submission" date="2025-08" db="UniProtKB">
        <authorList>
            <consortium name="Ensembl"/>
        </authorList>
    </citation>
    <scope>IDENTIFICATION</scope>
</reference>
<dbReference type="Pfam" id="PF02404">
    <property type="entry name" value="SCF"/>
    <property type="match status" value="1"/>
</dbReference>
<evidence type="ECO:0000256" key="20">
    <source>
        <dbReference type="ARBA" id="ARBA00023273"/>
    </source>
</evidence>
<dbReference type="GO" id="GO:0005173">
    <property type="term" value="F:stem cell factor receptor binding"/>
    <property type="evidence" value="ECO:0007669"/>
    <property type="project" value="InterPro"/>
</dbReference>
<dbReference type="AlphaFoldDB" id="A0A3Q3ALR5"/>
<evidence type="ECO:0000256" key="12">
    <source>
        <dbReference type="ARBA" id="ARBA00022729"/>
    </source>
</evidence>
<comment type="subcellular location">
    <subcellularLocation>
        <location evidence="2">Cell membrane</location>
        <topology evidence="2">Single-pass type I membrane protein</topology>
    </subcellularLocation>
    <subcellularLocation>
        <location evidence="3">Cell projection</location>
        <location evidence="3">Filopodium</location>
    </subcellularLocation>
    <subcellularLocation>
        <location evidence="4">Cell projection</location>
        <location evidence="4">Lamellipodium</location>
    </subcellularLocation>
    <subcellularLocation>
        <location evidence="1">Cytoplasm</location>
        <location evidence="1">Cytoskeleton</location>
    </subcellularLocation>
    <subcellularLocation>
        <location evidence="5">Secreted</location>
    </subcellularLocation>
</comment>
<keyword evidence="12 24" id="KW-0732">Signal</keyword>
<evidence type="ECO:0000256" key="15">
    <source>
        <dbReference type="ARBA" id="ARBA00023030"/>
    </source>
</evidence>
<evidence type="ECO:0000256" key="17">
    <source>
        <dbReference type="ARBA" id="ARBA00023157"/>
    </source>
</evidence>
<keyword evidence="14" id="KW-1133">Transmembrane helix</keyword>
<evidence type="ECO:0000256" key="6">
    <source>
        <dbReference type="ARBA" id="ARBA00010419"/>
    </source>
</evidence>
<evidence type="ECO:0000256" key="1">
    <source>
        <dbReference type="ARBA" id="ARBA00004245"/>
    </source>
</evidence>
<dbReference type="Gene3D" id="1.20.1250.10">
    <property type="match status" value="1"/>
</dbReference>
<evidence type="ECO:0000256" key="24">
    <source>
        <dbReference type="SAM" id="SignalP"/>
    </source>
</evidence>
<dbReference type="PANTHER" id="PTHR11574:SF0">
    <property type="entry name" value="KIT LIGAND"/>
    <property type="match status" value="1"/>
</dbReference>
<evidence type="ECO:0000256" key="2">
    <source>
        <dbReference type="ARBA" id="ARBA00004251"/>
    </source>
</evidence>
<dbReference type="FunFam" id="1.20.1250.10:FF:000048">
    <property type="entry name" value="Kit ligand b"/>
    <property type="match status" value="1"/>
</dbReference>
<keyword evidence="11" id="KW-0812">Transmembrane</keyword>
<dbReference type="GeneTree" id="ENSGT00390000018272"/>
<dbReference type="GO" id="GO:0005856">
    <property type="term" value="C:cytoskeleton"/>
    <property type="evidence" value="ECO:0007669"/>
    <property type="project" value="UniProtKB-SubCell"/>
</dbReference>
<feature type="chain" id="PRO_5018530131" description="Kit ligand" evidence="24">
    <location>
        <begin position="23"/>
        <end position="222"/>
    </location>
</feature>
<keyword evidence="19" id="KW-0206">Cytoskeleton</keyword>
<keyword evidence="15" id="KW-0339">Growth factor</keyword>
<reference evidence="25" key="2">
    <citation type="submission" date="2025-09" db="UniProtKB">
        <authorList>
            <consortium name="Ensembl"/>
        </authorList>
    </citation>
    <scope>IDENTIFICATION</scope>
</reference>
<proteinExistence type="inferred from homology"/>
<dbReference type="Proteomes" id="UP000264800">
    <property type="component" value="Unplaced"/>
</dbReference>
<evidence type="ECO:0000256" key="8">
    <source>
        <dbReference type="ARBA" id="ARBA00022475"/>
    </source>
</evidence>
<keyword evidence="18" id="KW-0325">Glycoprotein</keyword>
<dbReference type="GO" id="GO:0008083">
    <property type="term" value="F:growth factor activity"/>
    <property type="evidence" value="ECO:0007669"/>
    <property type="project" value="UniProtKB-KW"/>
</dbReference>
<dbReference type="GO" id="GO:0030027">
    <property type="term" value="C:lamellipodium"/>
    <property type="evidence" value="ECO:0007669"/>
    <property type="project" value="UniProtKB-SubCell"/>
</dbReference>
<dbReference type="InterPro" id="IPR009079">
    <property type="entry name" value="4_helix_cytokine-like_core"/>
</dbReference>
<keyword evidence="9" id="KW-0963">Cytoplasm</keyword>
<dbReference type="GO" id="GO:0005576">
    <property type="term" value="C:extracellular region"/>
    <property type="evidence" value="ECO:0007669"/>
    <property type="project" value="UniProtKB-SubCell"/>
</dbReference>
<dbReference type="GO" id="GO:0008284">
    <property type="term" value="P:positive regulation of cell population proliferation"/>
    <property type="evidence" value="ECO:0007669"/>
    <property type="project" value="TreeGrafter"/>
</dbReference>
<feature type="signal peptide" evidence="24">
    <location>
        <begin position="1"/>
        <end position="22"/>
    </location>
</feature>
<dbReference type="GO" id="GO:0007155">
    <property type="term" value="P:cell adhesion"/>
    <property type="evidence" value="ECO:0007669"/>
    <property type="project" value="UniProtKB-KW"/>
</dbReference>
<keyword evidence="26" id="KW-1185">Reference proteome</keyword>
<organism evidence="25 26">
    <name type="scientific">Kryptolebias marmoratus</name>
    <name type="common">Mangrove killifish</name>
    <name type="synonym">Rivulus marmoratus</name>
    <dbReference type="NCBI Taxonomy" id="37003"/>
    <lineage>
        <taxon>Eukaryota</taxon>
        <taxon>Metazoa</taxon>
        <taxon>Chordata</taxon>
        <taxon>Craniata</taxon>
        <taxon>Vertebrata</taxon>
        <taxon>Euteleostomi</taxon>
        <taxon>Actinopterygii</taxon>
        <taxon>Neopterygii</taxon>
        <taxon>Teleostei</taxon>
        <taxon>Neoteleostei</taxon>
        <taxon>Acanthomorphata</taxon>
        <taxon>Ovalentaria</taxon>
        <taxon>Atherinomorphae</taxon>
        <taxon>Cyprinodontiformes</taxon>
        <taxon>Rivulidae</taxon>
        <taxon>Kryptolebias</taxon>
    </lineage>
</organism>
<evidence type="ECO:0000256" key="21">
    <source>
        <dbReference type="ARBA" id="ARBA00030364"/>
    </source>
</evidence>
<evidence type="ECO:0000256" key="4">
    <source>
        <dbReference type="ARBA" id="ARBA00004510"/>
    </source>
</evidence>
<keyword evidence="13" id="KW-0130">Cell adhesion</keyword>
<dbReference type="GO" id="GO:0005125">
    <property type="term" value="F:cytokine activity"/>
    <property type="evidence" value="ECO:0007669"/>
    <property type="project" value="TreeGrafter"/>
</dbReference>
<keyword evidence="20" id="KW-0966">Cell projection</keyword>